<accession>A0AAJ8BCI9</accession>
<sequence length="740" mass="85358">MFGACCLRKPRHGVPTGQQHYTERGYNNSFVNRTLWGYEQRNLEDEMWYIIDFNHTEVEDLKENPKRADCPKDPNFTYTCDYLTLTQCQALVNDEAGETQTVSFSPGVKCSEVRCGGGCGCFSPRRLWRNGEKFRKGCEECICTGSGRVDCVCTHLTQRKEIRDLTLREMRLYQRAIRKLYTRSAAWKGFALLRTEFSPQAGNQAFFLPWHRYFLRLVERELQSMSSCKLAIPYFEWTVDSGSMKSSAAWQAGLFGGDGEPGSDCIPHHPFQGVTSHFHWSPCLRRSFNSSVWLPNAVNLQRTVNQGDFLLFSQSLQTFSGLFRLWVGGHMASPLAAYDPLYLSHMAFMDKLWAQWQEKHQHASSRDNHAQSISLYPARQKHVKMEPFGVTPDDVISSQWQMCVVYVPITIGAPCNMTLLQKHLQGSPKYQRIHFAKSHYSDFVSGGFDTSGFDQHGYDRDGYDQSGWDRWGYGKDGFNRDFIDRDGYDIAGFNRYGFNRFNVTWFGMHRDGVFQSKKKKDRHQEEDNDEKIQRDKIISELFSDKGYSIYGFDPFGLDRGGFDAFGFRTDGYDKDNCNWFFNGPHYMRFYFHTQQQLMSSSDGALNRITRTCPPITSLPTHWPTWDWMTFEPNKNSAVDGKPEEDWVGQNKLETYDTVMTANQNESDIWLPITPDQRFCFKLHWFSGCPLGSAPITCPDLCHQAHCHGHPEAICHMHNCGSCFTEWRDPATGNHVICHGW</sequence>
<dbReference type="PANTHER" id="PTHR11474:SF126">
    <property type="entry name" value="TYROSINASE-LIKE PROTEIN TYR-1-RELATED"/>
    <property type="match status" value="1"/>
</dbReference>
<dbReference type="GO" id="GO:0046872">
    <property type="term" value="F:metal ion binding"/>
    <property type="evidence" value="ECO:0007669"/>
    <property type="project" value="UniProtKB-KW"/>
</dbReference>
<evidence type="ECO:0000256" key="5">
    <source>
        <dbReference type="ARBA" id="ARBA00023101"/>
    </source>
</evidence>
<comment type="subcellular location">
    <subcellularLocation>
        <location evidence="1">Melanosome membrane</location>
        <topology evidence="1">Single-pass type I membrane protein</topology>
    </subcellularLocation>
</comment>
<dbReference type="GO" id="GO:0042438">
    <property type="term" value="P:melanin biosynthetic process"/>
    <property type="evidence" value="ECO:0007669"/>
    <property type="project" value="UniProtKB-KW"/>
</dbReference>
<dbReference type="GeneID" id="108875150"/>
<name>A0AAJ8BCI9_LATCA</name>
<dbReference type="PANTHER" id="PTHR11474">
    <property type="entry name" value="TYROSINASE FAMILY MEMBER"/>
    <property type="match status" value="1"/>
</dbReference>
<keyword evidence="4" id="KW-0186">Copper</keyword>
<dbReference type="InterPro" id="IPR002227">
    <property type="entry name" value="Tyrosinase_Cu-bd"/>
</dbReference>
<keyword evidence="5" id="KW-0470">Melanin biosynthesis</keyword>
<dbReference type="PRINTS" id="PR00092">
    <property type="entry name" value="TYROSINASE"/>
</dbReference>
<organism evidence="7 8">
    <name type="scientific">Lates calcarifer</name>
    <name type="common">Barramundi</name>
    <name type="synonym">Holocentrus calcarifer</name>
    <dbReference type="NCBI Taxonomy" id="8187"/>
    <lineage>
        <taxon>Eukaryota</taxon>
        <taxon>Metazoa</taxon>
        <taxon>Chordata</taxon>
        <taxon>Craniata</taxon>
        <taxon>Vertebrata</taxon>
        <taxon>Euteleostomi</taxon>
        <taxon>Actinopterygii</taxon>
        <taxon>Neopterygii</taxon>
        <taxon>Teleostei</taxon>
        <taxon>Neoteleostei</taxon>
        <taxon>Acanthomorphata</taxon>
        <taxon>Carangaria</taxon>
        <taxon>Carangaria incertae sedis</taxon>
        <taxon>Centropomidae</taxon>
        <taxon>Lates</taxon>
    </lineage>
</organism>
<dbReference type="InterPro" id="IPR008922">
    <property type="entry name" value="Di-copper_centre_dom_sf"/>
</dbReference>
<keyword evidence="3" id="KW-0479">Metal-binding</keyword>
<dbReference type="Proteomes" id="UP000694890">
    <property type="component" value="Linkage group LG10"/>
</dbReference>
<protein>
    <submittedName>
        <fullName evidence="8">Uncharacterized protein LOC108875150</fullName>
    </submittedName>
</protein>
<proteinExistence type="inferred from homology"/>
<evidence type="ECO:0000259" key="6">
    <source>
        <dbReference type="Pfam" id="PF00264"/>
    </source>
</evidence>
<comment type="similarity">
    <text evidence="2">Belongs to the tyrosinase family.</text>
</comment>
<evidence type="ECO:0000256" key="1">
    <source>
        <dbReference type="ARBA" id="ARBA00004573"/>
    </source>
</evidence>
<reference evidence="8" key="1">
    <citation type="submission" date="2025-08" db="UniProtKB">
        <authorList>
            <consortium name="RefSeq"/>
        </authorList>
    </citation>
    <scope>IDENTIFICATION</scope>
    <source>
        <tissue evidence="8">Brain</tissue>
    </source>
</reference>
<dbReference type="RefSeq" id="XP_050929374.1">
    <property type="nucleotide sequence ID" value="XM_051073417.1"/>
</dbReference>
<dbReference type="GO" id="GO:0016491">
    <property type="term" value="F:oxidoreductase activity"/>
    <property type="evidence" value="ECO:0007669"/>
    <property type="project" value="InterPro"/>
</dbReference>
<evidence type="ECO:0000256" key="3">
    <source>
        <dbReference type="ARBA" id="ARBA00022723"/>
    </source>
</evidence>
<evidence type="ECO:0000256" key="4">
    <source>
        <dbReference type="ARBA" id="ARBA00023008"/>
    </source>
</evidence>
<dbReference type="Pfam" id="PF00264">
    <property type="entry name" value="Tyrosinase"/>
    <property type="match status" value="1"/>
</dbReference>
<dbReference type="KEGG" id="lcf:108875150"/>
<feature type="domain" description="Tyrosinase copper-binding" evidence="6">
    <location>
        <begin position="197"/>
        <end position="359"/>
    </location>
</feature>
<evidence type="ECO:0000256" key="2">
    <source>
        <dbReference type="ARBA" id="ARBA00009928"/>
    </source>
</evidence>
<evidence type="ECO:0000313" key="7">
    <source>
        <dbReference type="Proteomes" id="UP000694890"/>
    </source>
</evidence>
<dbReference type="InterPro" id="IPR050316">
    <property type="entry name" value="Tyrosinase/Hemocyanin"/>
</dbReference>
<dbReference type="SUPFAM" id="SSF48056">
    <property type="entry name" value="Di-copper centre-containing domain"/>
    <property type="match status" value="1"/>
</dbReference>
<gene>
    <name evidence="8" type="primary">LOC108875150</name>
</gene>
<dbReference type="GO" id="GO:0033162">
    <property type="term" value="C:melanosome membrane"/>
    <property type="evidence" value="ECO:0007669"/>
    <property type="project" value="UniProtKB-SubCell"/>
</dbReference>
<evidence type="ECO:0000313" key="8">
    <source>
        <dbReference type="RefSeq" id="XP_050929374.1"/>
    </source>
</evidence>
<dbReference type="Gene3D" id="1.10.1280.10">
    <property type="entry name" value="Di-copper center containing domain from catechol oxidase"/>
    <property type="match status" value="1"/>
</dbReference>
<dbReference type="AlphaFoldDB" id="A0AAJ8BCI9"/>